<evidence type="ECO:0000259" key="1">
    <source>
        <dbReference type="Pfam" id="PF03372"/>
    </source>
</evidence>
<feature type="domain" description="Endonuclease/exonuclease/phosphatase" evidence="1">
    <location>
        <begin position="4"/>
        <end position="270"/>
    </location>
</feature>
<organism evidence="2 3">
    <name type="scientific">Proteobacteria bacterium 228</name>
    <dbReference type="NCBI Taxonomy" id="2083153"/>
    <lineage>
        <taxon>Bacteria</taxon>
        <taxon>Pseudomonadati</taxon>
        <taxon>Pseudomonadota</taxon>
    </lineage>
</organism>
<dbReference type="SUPFAM" id="SSF56219">
    <property type="entry name" value="DNase I-like"/>
    <property type="match status" value="1"/>
</dbReference>
<dbReference type="Proteomes" id="UP000238196">
    <property type="component" value="Unassembled WGS sequence"/>
</dbReference>
<comment type="caution">
    <text evidence="2">The sequence shown here is derived from an EMBL/GenBank/DDBJ whole genome shotgun (WGS) entry which is preliminary data.</text>
</comment>
<name>A0A2S5KP19_9PROT</name>
<gene>
    <name evidence="2" type="ORF">C4K68_15180</name>
</gene>
<dbReference type="OrthoDB" id="5294090at2"/>
<keyword evidence="2" id="KW-0378">Hydrolase</keyword>
<proteinExistence type="predicted"/>
<dbReference type="PANTHER" id="PTHR14859:SF1">
    <property type="entry name" value="PGAP2-INTERACTING PROTEIN"/>
    <property type="match status" value="1"/>
</dbReference>
<evidence type="ECO:0000313" key="2">
    <source>
        <dbReference type="EMBL" id="PPC76480.1"/>
    </source>
</evidence>
<dbReference type="GO" id="GO:0004519">
    <property type="term" value="F:endonuclease activity"/>
    <property type="evidence" value="ECO:0007669"/>
    <property type="project" value="UniProtKB-KW"/>
</dbReference>
<dbReference type="InterPro" id="IPR036691">
    <property type="entry name" value="Endo/exonu/phosph_ase_sf"/>
</dbReference>
<dbReference type="Gene3D" id="3.60.10.10">
    <property type="entry name" value="Endonuclease/exonuclease/phosphatase"/>
    <property type="match status" value="1"/>
</dbReference>
<sequence>MKILTWNIQCGLGCDGQIKLDRIIEEAKAFAADVLCLQEVARHFPEYCHAQQPDQLSAITEAFTDYVPFWGVAINWPGEGGSRREFGNLTLVRQPLALDGRIHTLPMPPAHGVKQMPRCAVEAIVQMPESTRSLRIMNTHLAFHSQAERRAQLGYLLEWEHSIRQWNAAPCAAAQGSYQFPPRPLASMLCGDLNLAETSDDYQWLLQQSFWLDAWHLLHPENTHAPTCGVHDADQWPEGPHCRDFALVSEALASWVKAIEVDVRTASSDHQPLLVTLA</sequence>
<protein>
    <submittedName>
        <fullName evidence="2">Endonuclease</fullName>
    </submittedName>
</protein>
<dbReference type="InterPro" id="IPR051916">
    <property type="entry name" value="GPI-anchor_lipid_remodeler"/>
</dbReference>
<dbReference type="EMBL" id="PRLP01000051">
    <property type="protein sequence ID" value="PPC76480.1"/>
    <property type="molecule type" value="Genomic_DNA"/>
</dbReference>
<dbReference type="GO" id="GO:0016020">
    <property type="term" value="C:membrane"/>
    <property type="evidence" value="ECO:0007669"/>
    <property type="project" value="GOC"/>
</dbReference>
<evidence type="ECO:0000313" key="3">
    <source>
        <dbReference type="Proteomes" id="UP000238196"/>
    </source>
</evidence>
<dbReference type="InterPro" id="IPR005135">
    <property type="entry name" value="Endo/exonuclease/phosphatase"/>
</dbReference>
<dbReference type="Pfam" id="PF03372">
    <property type="entry name" value="Exo_endo_phos"/>
    <property type="match status" value="1"/>
</dbReference>
<keyword evidence="2" id="KW-0540">Nuclease</keyword>
<keyword evidence="2" id="KW-0255">Endonuclease</keyword>
<accession>A0A2S5KP19</accession>
<dbReference type="PANTHER" id="PTHR14859">
    <property type="entry name" value="CALCOFLUOR WHITE HYPERSENSITIVE PROTEIN PRECURSOR"/>
    <property type="match status" value="1"/>
</dbReference>
<dbReference type="GO" id="GO:0006506">
    <property type="term" value="P:GPI anchor biosynthetic process"/>
    <property type="evidence" value="ECO:0007669"/>
    <property type="project" value="TreeGrafter"/>
</dbReference>
<reference evidence="2 3" key="1">
    <citation type="submission" date="2018-02" db="EMBL/GenBank/DDBJ databases">
        <title>novel marine gammaproteobacteria from coastal saline agro ecosystem.</title>
        <authorList>
            <person name="Krishnan R."/>
            <person name="Ramesh Kumar N."/>
        </authorList>
    </citation>
    <scope>NUCLEOTIDE SEQUENCE [LARGE SCALE GENOMIC DNA]</scope>
    <source>
        <strain evidence="2 3">228</strain>
    </source>
</reference>
<dbReference type="AlphaFoldDB" id="A0A2S5KP19"/>